<evidence type="ECO:0000256" key="1">
    <source>
        <dbReference type="SAM" id="MobiDB-lite"/>
    </source>
</evidence>
<feature type="region of interest" description="Disordered" evidence="1">
    <location>
        <begin position="430"/>
        <end position="457"/>
    </location>
</feature>
<proteinExistence type="predicted"/>
<gene>
    <name evidence="3" type="ORF">Pla8534_06570</name>
</gene>
<dbReference type="InterPro" id="IPR045486">
    <property type="entry name" value="fvmX7"/>
</dbReference>
<dbReference type="Pfam" id="PF20005">
    <property type="entry name" value="fvmX7"/>
    <property type="match status" value="1"/>
</dbReference>
<feature type="compositionally biased region" description="Pro residues" evidence="1">
    <location>
        <begin position="433"/>
        <end position="442"/>
    </location>
</feature>
<name>A0A518DM20_9BACT</name>
<organism evidence="3 4">
    <name type="scientific">Lignipirellula cremea</name>
    <dbReference type="NCBI Taxonomy" id="2528010"/>
    <lineage>
        <taxon>Bacteria</taxon>
        <taxon>Pseudomonadati</taxon>
        <taxon>Planctomycetota</taxon>
        <taxon>Planctomycetia</taxon>
        <taxon>Pirellulales</taxon>
        <taxon>Pirellulaceae</taxon>
        <taxon>Lignipirellula</taxon>
    </lineage>
</organism>
<dbReference type="EMBL" id="CP036433">
    <property type="protein sequence ID" value="QDU92884.1"/>
    <property type="molecule type" value="Genomic_DNA"/>
</dbReference>
<evidence type="ECO:0000313" key="3">
    <source>
        <dbReference type="EMBL" id="QDU92884.1"/>
    </source>
</evidence>
<feature type="domain" description="FtsH ternary system" evidence="2">
    <location>
        <begin position="27"/>
        <end position="408"/>
    </location>
</feature>
<dbReference type="KEGG" id="lcre:Pla8534_06570"/>
<keyword evidence="4" id="KW-1185">Reference proteome</keyword>
<protein>
    <recommendedName>
        <fullName evidence="2">FtsH ternary system domain-containing protein</fullName>
    </recommendedName>
</protein>
<evidence type="ECO:0000313" key="4">
    <source>
        <dbReference type="Proteomes" id="UP000317648"/>
    </source>
</evidence>
<sequence>MPKIRDVPASSRPFRFCWSAWRLLVIFLRFPQLATLQLALTSGSAPKSLSQAPAQAGFGDDGSVWLQPAKAVSRTCLAKLELLGVEAAEQSALPCDTRLLCWQQALPLRPLSAPHEPGENLPILFDLPQTALLPEVVNEILRLGNDRQSFRVLAGKTGRRVLLRVIGPPYYTLLRALEQHNEPASLRAYREQSSRVWVEVGYEHPLGEQITPPAGSWLLLAAPRDWTALPEGKFQDLYEVLEFELPALASEWQSAAWEERLAAPLRLAPGGSLEPPQMWVLGEQGEQQLDELVRNSDNQMLAQLAFAVGEQDGQRKVLLRVRPSKQPPPVLVLSGLACRPYLKLPNLFLPCDRRLHPPLRRDVVAKLLAADKRAVTWLTPLESGGFRPESIPDAAFRPLDQWVDYVLEQNHQPLAAWLGANQFAFESFVTHDAPPPANPPTTPARKKATATRRRPDDANADAELLLPEQSVAAADEGANDAAVALLPSVAEPLAPDEARQRLRSLEESFLALEEPLDSPVRSALWFQLGAQNAALEHFHEATICWANGFWEGTADPQQADRWLESVHPGAGANGLPAAELDRMRGDLTDAAPLLAGKLTAYLLWCVQHDRTPAALRDRAVPLAQFLRNQEAYLPVRACWLAWTAFTQIAHGDVLALARARDRLLERLFQQGLRPETDLPGFLQRSGAGDPQRFRLVREAAVDLQPQVLRWIKEHGGPASQTTAYASLIFAYGFARLGDAAACQESLDAAQAAIPLEEPVHRWLLAAWQQRIQQARDGQPGAAPLQPALLEELAELPLPLAFKINRWREASRILEPHETVDAYRRFHRKYNDELTRELAELFENSNRDQIEETLLTLLAQHQAPGVTLSQVRILTAALELAPRLGADFARKMLDLAPPLLAAQLPPDDRSALLEKGLFLAAHFDQADHLRSFVAHFVQAIPELVAAFRSQDSLSVETGGALESLLAASFRSLRKLGMRNEIGQLLSLIAEHARRPSDEKDAAPTGSVSAATAPDKAGGGPPLLTKEVANAEMRSCKLLLRAAGGWFYFGQNQLAQAAVDEVRPLAYRGRWPAPLNTQLICSYIEALSQAPLASGLPELSHLFGVEGDQRRTRGLEDKLSTSSHFSLLQLKIVEALVLALVSDDLVLNAESRRWLDEDEYLVRRRIHGDVRRAMATL</sequence>
<dbReference type="AlphaFoldDB" id="A0A518DM20"/>
<reference evidence="3 4" key="1">
    <citation type="submission" date="2019-02" db="EMBL/GenBank/DDBJ databases">
        <title>Deep-cultivation of Planctomycetes and their phenomic and genomic characterization uncovers novel biology.</title>
        <authorList>
            <person name="Wiegand S."/>
            <person name="Jogler M."/>
            <person name="Boedeker C."/>
            <person name="Pinto D."/>
            <person name="Vollmers J."/>
            <person name="Rivas-Marin E."/>
            <person name="Kohn T."/>
            <person name="Peeters S.H."/>
            <person name="Heuer A."/>
            <person name="Rast P."/>
            <person name="Oberbeckmann S."/>
            <person name="Bunk B."/>
            <person name="Jeske O."/>
            <person name="Meyerdierks A."/>
            <person name="Storesund J.E."/>
            <person name="Kallscheuer N."/>
            <person name="Luecker S."/>
            <person name="Lage O.M."/>
            <person name="Pohl T."/>
            <person name="Merkel B.J."/>
            <person name="Hornburger P."/>
            <person name="Mueller R.-W."/>
            <person name="Bruemmer F."/>
            <person name="Labrenz M."/>
            <person name="Spormann A.M."/>
            <person name="Op den Camp H."/>
            <person name="Overmann J."/>
            <person name="Amann R."/>
            <person name="Jetten M.S.M."/>
            <person name="Mascher T."/>
            <person name="Medema M.H."/>
            <person name="Devos D.P."/>
            <person name="Kaster A.-K."/>
            <person name="Ovreas L."/>
            <person name="Rohde M."/>
            <person name="Galperin M.Y."/>
            <person name="Jogler C."/>
        </authorList>
    </citation>
    <scope>NUCLEOTIDE SEQUENCE [LARGE SCALE GENOMIC DNA]</scope>
    <source>
        <strain evidence="3 4">Pla85_3_4</strain>
    </source>
</reference>
<dbReference type="Proteomes" id="UP000317648">
    <property type="component" value="Chromosome"/>
</dbReference>
<evidence type="ECO:0000259" key="2">
    <source>
        <dbReference type="Pfam" id="PF20005"/>
    </source>
</evidence>
<feature type="region of interest" description="Disordered" evidence="1">
    <location>
        <begin position="994"/>
        <end position="1022"/>
    </location>
</feature>
<accession>A0A518DM20</accession>